<dbReference type="Proteomes" id="UP001237642">
    <property type="component" value="Unassembled WGS sequence"/>
</dbReference>
<protein>
    <submittedName>
        <fullName evidence="1">Uncharacterized protein</fullName>
    </submittedName>
</protein>
<dbReference type="AlphaFoldDB" id="A0AAD8IMV6"/>
<reference evidence="1" key="2">
    <citation type="submission" date="2023-05" db="EMBL/GenBank/DDBJ databases">
        <authorList>
            <person name="Schelkunov M.I."/>
        </authorList>
    </citation>
    <scope>NUCLEOTIDE SEQUENCE</scope>
    <source>
        <strain evidence="1">Hsosn_3</strain>
        <tissue evidence="1">Leaf</tissue>
    </source>
</reference>
<evidence type="ECO:0000313" key="1">
    <source>
        <dbReference type="EMBL" id="KAK1387643.1"/>
    </source>
</evidence>
<dbReference type="EMBL" id="JAUIZM010000004">
    <property type="protein sequence ID" value="KAK1387643.1"/>
    <property type="molecule type" value="Genomic_DNA"/>
</dbReference>
<sequence length="169" mass="19125">MMKYATASGSYLDKEAAKNFVARYRSYEQVAWDVGTEVAVDSLEEKTVVHIDFMQLEKKAYSKWFILSFRRKRLTGGMRFQKVMRASHSGLGLLDFTELQSTLYEKLISLKSLFGLSPVGASMKVGWAFFFAIHIVVEGGKFCLQGGQAFSNTILPETIKIKFISVRLL</sequence>
<organism evidence="1 2">
    <name type="scientific">Heracleum sosnowskyi</name>
    <dbReference type="NCBI Taxonomy" id="360622"/>
    <lineage>
        <taxon>Eukaryota</taxon>
        <taxon>Viridiplantae</taxon>
        <taxon>Streptophyta</taxon>
        <taxon>Embryophyta</taxon>
        <taxon>Tracheophyta</taxon>
        <taxon>Spermatophyta</taxon>
        <taxon>Magnoliopsida</taxon>
        <taxon>eudicotyledons</taxon>
        <taxon>Gunneridae</taxon>
        <taxon>Pentapetalae</taxon>
        <taxon>asterids</taxon>
        <taxon>campanulids</taxon>
        <taxon>Apiales</taxon>
        <taxon>Apiaceae</taxon>
        <taxon>Apioideae</taxon>
        <taxon>apioid superclade</taxon>
        <taxon>Tordylieae</taxon>
        <taxon>Tordyliinae</taxon>
        <taxon>Heracleum</taxon>
    </lineage>
</organism>
<keyword evidence="2" id="KW-1185">Reference proteome</keyword>
<evidence type="ECO:0000313" key="2">
    <source>
        <dbReference type="Proteomes" id="UP001237642"/>
    </source>
</evidence>
<accession>A0AAD8IMV6</accession>
<reference evidence="1" key="1">
    <citation type="submission" date="2023-02" db="EMBL/GenBank/DDBJ databases">
        <title>Genome of toxic invasive species Heracleum sosnowskyi carries increased number of genes despite the absence of recent whole-genome duplications.</title>
        <authorList>
            <person name="Schelkunov M."/>
            <person name="Shtratnikova V."/>
            <person name="Makarenko M."/>
            <person name="Klepikova A."/>
            <person name="Omelchenko D."/>
            <person name="Novikova G."/>
            <person name="Obukhova E."/>
            <person name="Bogdanov V."/>
            <person name="Penin A."/>
            <person name="Logacheva M."/>
        </authorList>
    </citation>
    <scope>NUCLEOTIDE SEQUENCE</scope>
    <source>
        <strain evidence="1">Hsosn_3</strain>
        <tissue evidence="1">Leaf</tissue>
    </source>
</reference>
<gene>
    <name evidence="1" type="ORF">POM88_015821</name>
</gene>
<comment type="caution">
    <text evidence="1">The sequence shown here is derived from an EMBL/GenBank/DDBJ whole genome shotgun (WGS) entry which is preliminary data.</text>
</comment>
<name>A0AAD8IMV6_9APIA</name>
<proteinExistence type="predicted"/>